<dbReference type="OMA" id="ATHERKK"/>
<reference evidence="13 14" key="1">
    <citation type="journal article" date="2016" name="Proc. Natl. Acad. Sci. U.S.A.">
        <title>Comparative genomics of biotechnologically important yeasts.</title>
        <authorList>
            <person name="Riley R."/>
            <person name="Haridas S."/>
            <person name="Wolfe K.H."/>
            <person name="Lopes M.R."/>
            <person name="Hittinger C.T."/>
            <person name="Goeker M."/>
            <person name="Salamov A.A."/>
            <person name="Wisecaver J.H."/>
            <person name="Long T.M."/>
            <person name="Calvey C.H."/>
            <person name="Aerts A.L."/>
            <person name="Barry K.W."/>
            <person name="Choi C."/>
            <person name="Clum A."/>
            <person name="Coughlan A.Y."/>
            <person name="Deshpande S."/>
            <person name="Douglass A.P."/>
            <person name="Hanson S.J."/>
            <person name="Klenk H.-P."/>
            <person name="LaButti K.M."/>
            <person name="Lapidus A."/>
            <person name="Lindquist E.A."/>
            <person name="Lipzen A.M."/>
            <person name="Meier-Kolthoff J.P."/>
            <person name="Ohm R.A."/>
            <person name="Otillar R.P."/>
            <person name="Pangilinan J.L."/>
            <person name="Peng Y."/>
            <person name="Rokas A."/>
            <person name="Rosa C.A."/>
            <person name="Scheuner C."/>
            <person name="Sibirny A.A."/>
            <person name="Slot J.C."/>
            <person name="Stielow J.B."/>
            <person name="Sun H."/>
            <person name="Kurtzman C.P."/>
            <person name="Blackwell M."/>
            <person name="Grigoriev I.V."/>
            <person name="Jeffries T.W."/>
        </authorList>
    </citation>
    <scope>NUCLEOTIDE SEQUENCE [LARGE SCALE GENOMIC DNA]</scope>
    <source>
        <strain evidence="14">ATCC 18201 / CBS 1600 / BCRC 20928 / JCM 3617 / NBRC 0987 / NRRL Y-1542</strain>
    </source>
</reference>
<evidence type="ECO:0000259" key="12">
    <source>
        <dbReference type="PROSITE" id="PS50157"/>
    </source>
</evidence>
<dbReference type="PROSITE" id="PS00028">
    <property type="entry name" value="ZINC_FINGER_C2H2_1"/>
    <property type="match status" value="4"/>
</dbReference>
<dbReference type="FunFam" id="3.30.160.60:FF:000100">
    <property type="entry name" value="Zinc finger 45-like"/>
    <property type="match status" value="1"/>
</dbReference>
<dbReference type="PROSITE" id="PS50157">
    <property type="entry name" value="ZINC_FINGER_C2H2_2"/>
    <property type="match status" value="4"/>
</dbReference>
<feature type="domain" description="C2H2-type" evidence="12">
    <location>
        <begin position="136"/>
        <end position="163"/>
    </location>
</feature>
<keyword evidence="7" id="KW-0238">DNA-binding</keyword>
<feature type="region of interest" description="Disordered" evidence="11">
    <location>
        <begin position="263"/>
        <end position="297"/>
    </location>
</feature>
<dbReference type="RefSeq" id="XP_020073347.1">
    <property type="nucleotide sequence ID" value="XM_020214114.1"/>
</dbReference>
<dbReference type="PANTHER" id="PTHR24394:SF29">
    <property type="entry name" value="MYONEURIN"/>
    <property type="match status" value="1"/>
</dbReference>
<protein>
    <recommendedName>
        <fullName evidence="12">C2H2-type domain-containing protein</fullName>
    </recommendedName>
</protein>
<dbReference type="GO" id="GO:0003677">
    <property type="term" value="F:DNA binding"/>
    <property type="evidence" value="ECO:0007669"/>
    <property type="project" value="UniProtKB-KW"/>
</dbReference>
<keyword evidence="14" id="KW-1185">Reference proteome</keyword>
<dbReference type="GO" id="GO:0005634">
    <property type="term" value="C:nucleus"/>
    <property type="evidence" value="ECO:0007669"/>
    <property type="project" value="UniProtKB-SubCell"/>
</dbReference>
<keyword evidence="9" id="KW-0539">Nucleus</keyword>
<dbReference type="EMBL" id="KV453925">
    <property type="protein sequence ID" value="ODV76308.1"/>
    <property type="molecule type" value="Genomic_DNA"/>
</dbReference>
<dbReference type="FunFam" id="3.30.160.60:FF:002157">
    <property type="entry name" value="Transcription factor"/>
    <property type="match status" value="1"/>
</dbReference>
<keyword evidence="5" id="KW-0862">Zinc</keyword>
<sequence length="316" mass="35214">MKTASSVNPSNSLSDERPLLGATKVDQLMLVIQARKKGIHDQIPRASDGTILDNGAGVLPQETELVGGIDKPKSKAAKFHECSYCHKRFTQSTHLDVHVRSHIGYKPFACNYCGKRFTQGGNLRTHERLHTGEKPYECKTCGRQFSRKGNLQAHELTHGNLKPFQCKLDGCNKLFTQLGNLKAHQNRSHLKTLNELTRKLAEVDPSDEHIKPEERELLNYFADLYKNSNRGIKGRGKKSSSVGSAPGSAIIPTQQMAPQQDRTVQQQGQAPQPLKTSVEGQYLVGTPGEARFDGFNPDYQMSGSKKIEFKDVNYQQ</sequence>
<dbReference type="GeneID" id="30988510"/>
<keyword evidence="6" id="KW-0805">Transcription regulation</keyword>
<dbReference type="GO" id="GO:0000981">
    <property type="term" value="F:DNA-binding transcription factor activity, RNA polymerase II-specific"/>
    <property type="evidence" value="ECO:0007669"/>
    <property type="project" value="TreeGrafter"/>
</dbReference>
<dbReference type="InterPro" id="IPR036236">
    <property type="entry name" value="Znf_C2H2_sf"/>
</dbReference>
<comment type="subcellular location">
    <subcellularLocation>
        <location evidence="1">Nucleus</location>
    </subcellularLocation>
</comment>
<dbReference type="STRING" id="983966.A0A1E4SA16"/>
<dbReference type="Pfam" id="PF00096">
    <property type="entry name" value="zf-C2H2"/>
    <property type="match status" value="4"/>
</dbReference>
<organism evidence="13 14">
    <name type="scientific">Cyberlindnera jadinii (strain ATCC 18201 / CBS 1600 / BCRC 20928 / JCM 3617 / NBRC 0987 / NRRL Y-1542)</name>
    <name type="common">Torula yeast</name>
    <name type="synonym">Candida utilis</name>
    <dbReference type="NCBI Taxonomy" id="983966"/>
    <lineage>
        <taxon>Eukaryota</taxon>
        <taxon>Fungi</taxon>
        <taxon>Dikarya</taxon>
        <taxon>Ascomycota</taxon>
        <taxon>Saccharomycotina</taxon>
        <taxon>Saccharomycetes</taxon>
        <taxon>Phaffomycetales</taxon>
        <taxon>Phaffomycetaceae</taxon>
        <taxon>Cyberlindnera</taxon>
    </lineage>
</organism>
<dbReference type="Gene3D" id="3.30.160.60">
    <property type="entry name" value="Classic Zinc Finger"/>
    <property type="match status" value="4"/>
</dbReference>
<evidence type="ECO:0000256" key="5">
    <source>
        <dbReference type="ARBA" id="ARBA00022833"/>
    </source>
</evidence>
<dbReference type="GO" id="GO:0008270">
    <property type="term" value="F:zinc ion binding"/>
    <property type="evidence" value="ECO:0007669"/>
    <property type="project" value="UniProtKB-KW"/>
</dbReference>
<evidence type="ECO:0000256" key="6">
    <source>
        <dbReference type="ARBA" id="ARBA00023015"/>
    </source>
</evidence>
<evidence type="ECO:0000256" key="2">
    <source>
        <dbReference type="ARBA" id="ARBA00022723"/>
    </source>
</evidence>
<dbReference type="FunFam" id="3.30.160.60:FF:001907">
    <property type="entry name" value="AZF1 (YOR113W)"/>
    <property type="match status" value="1"/>
</dbReference>
<dbReference type="SMART" id="SM00355">
    <property type="entry name" value="ZnF_C2H2"/>
    <property type="match status" value="4"/>
</dbReference>
<keyword evidence="8" id="KW-0804">Transcription</keyword>
<evidence type="ECO:0000313" key="14">
    <source>
        <dbReference type="Proteomes" id="UP000094389"/>
    </source>
</evidence>
<name>A0A1E4SA16_CYBJN</name>
<dbReference type="OrthoDB" id="427030at2759"/>
<accession>A0A1E4SA16</accession>
<dbReference type="AlphaFoldDB" id="A0A1E4SA16"/>
<evidence type="ECO:0000256" key="7">
    <source>
        <dbReference type="ARBA" id="ARBA00023125"/>
    </source>
</evidence>
<evidence type="ECO:0000256" key="8">
    <source>
        <dbReference type="ARBA" id="ARBA00023163"/>
    </source>
</evidence>
<evidence type="ECO:0000256" key="3">
    <source>
        <dbReference type="ARBA" id="ARBA00022737"/>
    </source>
</evidence>
<dbReference type="SUPFAM" id="SSF57667">
    <property type="entry name" value="beta-beta-alpha zinc fingers"/>
    <property type="match status" value="2"/>
</dbReference>
<feature type="domain" description="C2H2-type" evidence="12">
    <location>
        <begin position="80"/>
        <end position="107"/>
    </location>
</feature>
<feature type="region of interest" description="Disordered" evidence="11">
    <location>
        <begin position="229"/>
        <end position="249"/>
    </location>
</feature>
<feature type="domain" description="C2H2-type" evidence="12">
    <location>
        <begin position="108"/>
        <end position="135"/>
    </location>
</feature>
<evidence type="ECO:0000256" key="11">
    <source>
        <dbReference type="SAM" id="MobiDB-lite"/>
    </source>
</evidence>
<evidence type="ECO:0000256" key="10">
    <source>
        <dbReference type="PROSITE-ProRule" id="PRU00042"/>
    </source>
</evidence>
<evidence type="ECO:0000313" key="13">
    <source>
        <dbReference type="EMBL" id="ODV76308.1"/>
    </source>
</evidence>
<keyword evidence="2" id="KW-0479">Metal-binding</keyword>
<dbReference type="PANTHER" id="PTHR24394">
    <property type="entry name" value="ZINC FINGER PROTEIN"/>
    <property type="match status" value="1"/>
</dbReference>
<dbReference type="FunFam" id="3.30.160.60:FF:000564">
    <property type="entry name" value="zinc finger protein 699"/>
    <property type="match status" value="1"/>
</dbReference>
<keyword evidence="3" id="KW-0677">Repeat</keyword>
<feature type="compositionally biased region" description="Polar residues" evidence="11">
    <location>
        <begin position="263"/>
        <end position="279"/>
    </location>
</feature>
<evidence type="ECO:0000256" key="9">
    <source>
        <dbReference type="ARBA" id="ARBA00023242"/>
    </source>
</evidence>
<dbReference type="Proteomes" id="UP000094389">
    <property type="component" value="Unassembled WGS sequence"/>
</dbReference>
<evidence type="ECO:0000256" key="1">
    <source>
        <dbReference type="ARBA" id="ARBA00004123"/>
    </source>
</evidence>
<evidence type="ECO:0000256" key="4">
    <source>
        <dbReference type="ARBA" id="ARBA00022771"/>
    </source>
</evidence>
<keyword evidence="4 10" id="KW-0863">Zinc-finger</keyword>
<feature type="domain" description="C2H2-type" evidence="12">
    <location>
        <begin position="164"/>
        <end position="189"/>
    </location>
</feature>
<dbReference type="InterPro" id="IPR013087">
    <property type="entry name" value="Znf_C2H2_type"/>
</dbReference>
<gene>
    <name evidence="13" type="ORF">CYBJADRAFT_165608</name>
</gene>
<proteinExistence type="predicted"/>